<evidence type="ECO:0000313" key="3">
    <source>
        <dbReference type="Proteomes" id="UP000184076"/>
    </source>
</evidence>
<reference evidence="3" key="1">
    <citation type="submission" date="2016-11" db="EMBL/GenBank/DDBJ databases">
        <authorList>
            <person name="Varghese N."/>
            <person name="Submissions S."/>
        </authorList>
    </citation>
    <scope>NUCLEOTIDE SEQUENCE [LARGE SCALE GENOMIC DNA]</scope>
    <source>
        <strain evidence="3">DSM 9756</strain>
    </source>
</reference>
<proteinExistence type="predicted"/>
<evidence type="ECO:0000313" key="2">
    <source>
        <dbReference type="EMBL" id="SHE44557.1"/>
    </source>
</evidence>
<accession>A0A1M4TJV2</accession>
<dbReference type="Proteomes" id="UP000184076">
    <property type="component" value="Unassembled WGS sequence"/>
</dbReference>
<keyword evidence="3" id="KW-1185">Reference proteome</keyword>
<feature type="region of interest" description="Disordered" evidence="1">
    <location>
        <begin position="1"/>
        <end position="21"/>
    </location>
</feature>
<dbReference type="EMBL" id="FQVB01000004">
    <property type="protein sequence ID" value="SHE44557.1"/>
    <property type="molecule type" value="Genomic_DNA"/>
</dbReference>
<gene>
    <name evidence="2" type="ORF">SAMN02745206_00297</name>
</gene>
<dbReference type="STRING" id="1121391.SAMN02745206_00297"/>
<protein>
    <submittedName>
        <fullName evidence="2">Uncharacterized protein</fullName>
    </submittedName>
</protein>
<organism evidence="2 3">
    <name type="scientific">Desulfacinum infernum DSM 9756</name>
    <dbReference type="NCBI Taxonomy" id="1121391"/>
    <lineage>
        <taxon>Bacteria</taxon>
        <taxon>Pseudomonadati</taxon>
        <taxon>Thermodesulfobacteriota</taxon>
        <taxon>Syntrophobacteria</taxon>
        <taxon>Syntrophobacterales</taxon>
        <taxon>Syntrophobacteraceae</taxon>
        <taxon>Desulfacinum</taxon>
    </lineage>
</organism>
<name>A0A1M4TJV2_9BACT</name>
<sequence length="71" mass="7819">MVNLPFPTSIRHPRGSGDPELSVSYGLPLAREWRLGEFSDKLLGGCPRMFRMNAFPGAQPFRAADESKVVG</sequence>
<dbReference type="AlphaFoldDB" id="A0A1M4TJV2"/>
<evidence type="ECO:0000256" key="1">
    <source>
        <dbReference type="SAM" id="MobiDB-lite"/>
    </source>
</evidence>